<evidence type="ECO:0000313" key="1">
    <source>
        <dbReference type="EMBL" id="KFD70802.1"/>
    </source>
</evidence>
<dbReference type="Proteomes" id="UP000030758">
    <property type="component" value="Unassembled WGS sequence"/>
</dbReference>
<reference evidence="1" key="1">
    <citation type="journal article" date="2014" name="Nat. Genet.">
        <title>Genome and transcriptome of the porcine whipworm Trichuris suis.</title>
        <authorList>
            <person name="Jex A.R."/>
            <person name="Nejsum P."/>
            <person name="Schwarz E.M."/>
            <person name="Hu L."/>
            <person name="Young N.D."/>
            <person name="Hall R.S."/>
            <person name="Korhonen P.K."/>
            <person name="Liao S."/>
            <person name="Thamsborg S."/>
            <person name="Xia J."/>
            <person name="Xu P."/>
            <person name="Wang S."/>
            <person name="Scheerlinck J.P."/>
            <person name="Hofmann A."/>
            <person name="Sternberg P.W."/>
            <person name="Wang J."/>
            <person name="Gasser R.B."/>
        </authorList>
    </citation>
    <scope>NUCLEOTIDE SEQUENCE [LARGE SCALE GENOMIC DNA]</scope>
    <source>
        <strain evidence="1">DCEP-RM93F</strain>
    </source>
</reference>
<name>A0A085NMV6_9BILA</name>
<gene>
    <name evidence="1" type="ORF">M514_16924</name>
</gene>
<sequence>CVLLLPLSCIPLPVFLVYPFLVDPSLLITLR</sequence>
<organism evidence="1">
    <name type="scientific">Trichuris suis</name>
    <name type="common">pig whipworm</name>
    <dbReference type="NCBI Taxonomy" id="68888"/>
    <lineage>
        <taxon>Eukaryota</taxon>
        <taxon>Metazoa</taxon>
        <taxon>Ecdysozoa</taxon>
        <taxon>Nematoda</taxon>
        <taxon>Enoplea</taxon>
        <taxon>Dorylaimia</taxon>
        <taxon>Trichinellida</taxon>
        <taxon>Trichuridae</taxon>
        <taxon>Trichuris</taxon>
    </lineage>
</organism>
<accession>A0A085NMV6</accession>
<feature type="non-terminal residue" evidence="1">
    <location>
        <position position="1"/>
    </location>
</feature>
<feature type="non-terminal residue" evidence="1">
    <location>
        <position position="31"/>
    </location>
</feature>
<proteinExistence type="predicted"/>
<protein>
    <submittedName>
        <fullName evidence="1">Uncharacterized protein</fullName>
    </submittedName>
</protein>
<dbReference type="EMBL" id="KL367485">
    <property type="protein sequence ID" value="KFD70802.1"/>
    <property type="molecule type" value="Genomic_DNA"/>
</dbReference>
<dbReference type="AlphaFoldDB" id="A0A085NMV6"/>